<proteinExistence type="inferred from homology"/>
<dbReference type="InterPro" id="IPR037158">
    <property type="entry name" value="Thr_synth_N_sf"/>
</dbReference>
<evidence type="ECO:0000256" key="4">
    <source>
        <dbReference type="ARBA" id="ARBA00023239"/>
    </source>
</evidence>
<evidence type="ECO:0000256" key="2">
    <source>
        <dbReference type="ARBA" id="ARBA00005517"/>
    </source>
</evidence>
<dbReference type="Gene3D" id="3.40.50.1100">
    <property type="match status" value="2"/>
</dbReference>
<dbReference type="GO" id="GO:0004795">
    <property type="term" value="F:threonine synthase activity"/>
    <property type="evidence" value="ECO:0007669"/>
    <property type="project" value="UniProtKB-UniRule"/>
</dbReference>
<evidence type="ECO:0000313" key="10">
    <source>
        <dbReference type="Proteomes" id="UP000238308"/>
    </source>
</evidence>
<dbReference type="Pfam" id="PF24857">
    <property type="entry name" value="THR4_C"/>
    <property type="match status" value="1"/>
</dbReference>
<dbReference type="InterPro" id="IPR051166">
    <property type="entry name" value="Threonine_Synthase"/>
</dbReference>
<keyword evidence="10" id="KW-1185">Reference proteome</keyword>
<dbReference type="AlphaFoldDB" id="A0A2T0XDN2"/>
<dbReference type="Proteomes" id="UP000238308">
    <property type="component" value="Unassembled WGS sequence"/>
</dbReference>
<keyword evidence="3 6" id="KW-0663">Pyridoxal phosphate</keyword>
<dbReference type="NCBIfam" id="TIGR00260">
    <property type="entry name" value="thrC"/>
    <property type="match status" value="1"/>
</dbReference>
<dbReference type="OrthoDB" id="9763107at2"/>
<dbReference type="InterPro" id="IPR036052">
    <property type="entry name" value="TrpB-like_PALP_sf"/>
</dbReference>
<reference evidence="9 10" key="1">
    <citation type="submission" date="2018-03" db="EMBL/GenBank/DDBJ databases">
        <title>Genomic Encyclopedia of Type Strains, Phase III (KMG-III): the genomes of soil and plant-associated and newly described type strains.</title>
        <authorList>
            <person name="Whitman W."/>
        </authorList>
    </citation>
    <scope>NUCLEOTIDE SEQUENCE [LARGE SCALE GENOMIC DNA]</scope>
    <source>
        <strain evidence="9 10">MWH-P2sevCIIIb</strain>
    </source>
</reference>
<name>A0A2T0XDN2_9BURK</name>
<dbReference type="Pfam" id="PF00291">
    <property type="entry name" value="PALP"/>
    <property type="match status" value="1"/>
</dbReference>
<keyword evidence="4" id="KW-0456">Lyase</keyword>
<dbReference type="PANTHER" id="PTHR42690:SF1">
    <property type="entry name" value="THREONINE SYNTHASE-LIKE 2"/>
    <property type="match status" value="1"/>
</dbReference>
<accession>A0A2T0XDN2</accession>
<dbReference type="PANTHER" id="PTHR42690">
    <property type="entry name" value="THREONINE SYNTHASE FAMILY MEMBER"/>
    <property type="match status" value="1"/>
</dbReference>
<gene>
    <name evidence="9" type="ORF">BCM14_2207</name>
</gene>
<feature type="domain" description="Threonine synthase N-terminal" evidence="8">
    <location>
        <begin position="2"/>
        <end position="79"/>
    </location>
</feature>
<comment type="caution">
    <text evidence="9">The sequence shown here is derived from an EMBL/GenBank/DDBJ whole genome shotgun (WGS) entry which is preliminary data.</text>
</comment>
<comment type="cofactor">
    <cofactor evidence="1 6">
        <name>pyridoxal 5'-phosphate</name>
        <dbReference type="ChEBI" id="CHEBI:597326"/>
    </cofactor>
</comment>
<dbReference type="SUPFAM" id="SSF53686">
    <property type="entry name" value="Tryptophan synthase beta subunit-like PLP-dependent enzymes"/>
    <property type="match status" value="1"/>
</dbReference>
<dbReference type="InterPro" id="IPR004450">
    <property type="entry name" value="Thr_synthase-like"/>
</dbReference>
<dbReference type="GO" id="GO:0009088">
    <property type="term" value="P:threonine biosynthetic process"/>
    <property type="evidence" value="ECO:0007669"/>
    <property type="project" value="UniProtKB-UniRule"/>
</dbReference>
<evidence type="ECO:0000313" key="9">
    <source>
        <dbReference type="EMBL" id="PRY97068.1"/>
    </source>
</evidence>
<sequence>MKYVSTRGGMQAQLFSEVLLEGLAPDGGLAIPQTVPVVSTAELESWRSLSYADLAAKVLGLFVTDIPAQTLAQLTRDAYTEESFQTEAIVPIKPLMGEMSLLGLSEGPTLAFKDMAMQFLGQIFPHVLAARHTRLNILGATSGDTGSAAEYAMRSKPGVAVFMLSPLGRMSTFQRAQMYSLQDANIHNLAVKGNFDQAQDVVKALASDLDFKAQYKLGAVNSINWARIAAQVVYYFHGWLKATTRSEQLVSFAVPSGNFGNILAGHIARMMGLPIRRLVLATNENNVLEEFFRTGVYRPRSALQTHVTSSPSMDISRASNFERFVYHLLDGDAAQVAALWSQLGQTGQFDLSSYQPSFEKQYGFVSGTSTHADRLTTIRSVYEKTGVLIDPHTADGVKVAAQFAEPGIPMLVLETALPAKFSETIEEAIGHPAPLPKGLENLESLAQKVTVLPCDVESVSAYIRDHVTS</sequence>
<dbReference type="InterPro" id="IPR001926">
    <property type="entry name" value="TrpB-like_PALP"/>
</dbReference>
<evidence type="ECO:0000259" key="7">
    <source>
        <dbReference type="Pfam" id="PF00291"/>
    </source>
</evidence>
<dbReference type="EMBL" id="PVTV01000015">
    <property type="protein sequence ID" value="PRY97068.1"/>
    <property type="molecule type" value="Genomic_DNA"/>
</dbReference>
<dbReference type="InterPro" id="IPR029144">
    <property type="entry name" value="Thr_synth_N"/>
</dbReference>
<dbReference type="Pfam" id="PF14821">
    <property type="entry name" value="Thr_synth_N"/>
    <property type="match status" value="1"/>
</dbReference>
<comment type="similarity">
    <text evidence="2">Belongs to the threonine synthase family.</text>
</comment>
<dbReference type="CDD" id="cd01560">
    <property type="entry name" value="Thr-synth_2"/>
    <property type="match status" value="1"/>
</dbReference>
<dbReference type="RefSeq" id="WP_106228054.1">
    <property type="nucleotide sequence ID" value="NZ_PVTV01000015.1"/>
</dbReference>
<evidence type="ECO:0000256" key="6">
    <source>
        <dbReference type="PIRSR" id="PIRSR604450-51"/>
    </source>
</evidence>
<organism evidence="9 10">
    <name type="scientific">Jezberella montanilacus</name>
    <dbReference type="NCBI Taxonomy" id="323426"/>
    <lineage>
        <taxon>Bacteria</taxon>
        <taxon>Pseudomonadati</taxon>
        <taxon>Pseudomonadota</taxon>
        <taxon>Betaproteobacteria</taxon>
        <taxon>Burkholderiales</taxon>
        <taxon>Alcaligenaceae</taxon>
        <taxon>Jezberella</taxon>
    </lineage>
</organism>
<dbReference type="Gene3D" id="3.90.1380.10">
    <property type="entry name" value="Threonine synthase, N-terminal domain"/>
    <property type="match status" value="1"/>
</dbReference>
<evidence type="ECO:0000256" key="5">
    <source>
        <dbReference type="NCBIfam" id="TIGR00260"/>
    </source>
</evidence>
<dbReference type="EC" id="4.2.3.1" evidence="5"/>
<feature type="domain" description="Tryptophan synthase beta chain-like PALP" evidence="7">
    <location>
        <begin position="107"/>
        <end position="309"/>
    </location>
</feature>
<feature type="modified residue" description="N6-(pyridoxal phosphate)lysine" evidence="6">
    <location>
        <position position="113"/>
    </location>
</feature>
<protein>
    <recommendedName>
        <fullName evidence="5">Threonine synthase</fullName>
        <ecNumber evidence="5">4.2.3.1</ecNumber>
    </recommendedName>
</protein>
<evidence type="ECO:0000259" key="8">
    <source>
        <dbReference type="Pfam" id="PF14821"/>
    </source>
</evidence>
<evidence type="ECO:0000256" key="1">
    <source>
        <dbReference type="ARBA" id="ARBA00001933"/>
    </source>
</evidence>
<evidence type="ECO:0000256" key="3">
    <source>
        <dbReference type="ARBA" id="ARBA00022898"/>
    </source>
</evidence>